<reference evidence="2 3" key="1">
    <citation type="journal article" date="2019" name="Commun. Biol.">
        <title>The bagworm genome reveals a unique fibroin gene that provides high tensile strength.</title>
        <authorList>
            <person name="Kono N."/>
            <person name="Nakamura H."/>
            <person name="Ohtoshi R."/>
            <person name="Tomita M."/>
            <person name="Numata K."/>
            <person name="Arakawa K."/>
        </authorList>
    </citation>
    <scope>NUCLEOTIDE SEQUENCE [LARGE SCALE GENOMIC DNA]</scope>
</reference>
<protein>
    <submittedName>
        <fullName evidence="2">Uncharacterized protein</fullName>
    </submittedName>
</protein>
<proteinExistence type="predicted"/>
<feature type="compositionally biased region" description="Low complexity" evidence="1">
    <location>
        <begin position="39"/>
        <end position="48"/>
    </location>
</feature>
<evidence type="ECO:0000256" key="1">
    <source>
        <dbReference type="SAM" id="MobiDB-lite"/>
    </source>
</evidence>
<sequence length="90" mass="10083">MALRKTDLLCRIYSTYVEISKVLKQISTPHIDGPWRPISSSSPQQKKSSLARPACDRRRRERYGSQRSPVGPQPGRNGRTKTPHIGPGVS</sequence>
<name>A0A4C1TDA7_EUMVA</name>
<organism evidence="2 3">
    <name type="scientific">Eumeta variegata</name>
    <name type="common">Bagworm moth</name>
    <name type="synonym">Eumeta japonica</name>
    <dbReference type="NCBI Taxonomy" id="151549"/>
    <lineage>
        <taxon>Eukaryota</taxon>
        <taxon>Metazoa</taxon>
        <taxon>Ecdysozoa</taxon>
        <taxon>Arthropoda</taxon>
        <taxon>Hexapoda</taxon>
        <taxon>Insecta</taxon>
        <taxon>Pterygota</taxon>
        <taxon>Neoptera</taxon>
        <taxon>Endopterygota</taxon>
        <taxon>Lepidoptera</taxon>
        <taxon>Glossata</taxon>
        <taxon>Ditrysia</taxon>
        <taxon>Tineoidea</taxon>
        <taxon>Psychidae</taxon>
        <taxon>Oiketicinae</taxon>
        <taxon>Eumeta</taxon>
    </lineage>
</organism>
<dbReference type="AlphaFoldDB" id="A0A4C1TDA7"/>
<accession>A0A4C1TDA7</accession>
<feature type="compositionally biased region" description="Basic and acidic residues" evidence="1">
    <location>
        <begin position="54"/>
        <end position="64"/>
    </location>
</feature>
<evidence type="ECO:0000313" key="3">
    <source>
        <dbReference type="Proteomes" id="UP000299102"/>
    </source>
</evidence>
<keyword evidence="3" id="KW-1185">Reference proteome</keyword>
<comment type="caution">
    <text evidence="2">The sequence shown here is derived from an EMBL/GenBank/DDBJ whole genome shotgun (WGS) entry which is preliminary data.</text>
</comment>
<evidence type="ECO:0000313" key="2">
    <source>
        <dbReference type="EMBL" id="GBP12513.1"/>
    </source>
</evidence>
<feature type="region of interest" description="Disordered" evidence="1">
    <location>
        <begin position="29"/>
        <end position="90"/>
    </location>
</feature>
<dbReference type="Proteomes" id="UP000299102">
    <property type="component" value="Unassembled WGS sequence"/>
</dbReference>
<gene>
    <name evidence="2" type="ORF">EVAR_10188_1</name>
</gene>
<dbReference type="EMBL" id="BGZK01000052">
    <property type="protein sequence ID" value="GBP12513.1"/>
    <property type="molecule type" value="Genomic_DNA"/>
</dbReference>